<dbReference type="InterPro" id="IPR035906">
    <property type="entry name" value="MetI-like_sf"/>
</dbReference>
<evidence type="ECO:0000256" key="2">
    <source>
        <dbReference type="ARBA" id="ARBA00022448"/>
    </source>
</evidence>
<dbReference type="PANTHER" id="PTHR43386:SF1">
    <property type="entry name" value="D,D-DIPEPTIDE TRANSPORT SYSTEM PERMEASE PROTEIN DDPC-RELATED"/>
    <property type="match status" value="1"/>
</dbReference>
<sequence>MAERGAMTGAGLPWSARVGLALLVLLVPLALAGPAFAPDPRAVELGERLLAPGAGHWLGTDQLGRSVASRLVSGLGWSFSIAGGATVIACLVGSLVGLASARATSLPARLLGELTALVQSLPSFVIAMTAVAIFGNGGRSVTLVLGLATWPVFARVVQAEASSLLVREYVLAARAMQMNTLRLYAHHVLPGLVPSIVTLLCLHFAEMLIAESALSFLGIGAELGQPTWGVMLSNRAPTC</sequence>
<comment type="subcellular location">
    <subcellularLocation>
        <location evidence="1 9">Cell membrane</location>
        <topology evidence="1 9">Multi-pass membrane protein</topology>
    </subcellularLocation>
</comment>
<dbReference type="RefSeq" id="WP_197165864.1">
    <property type="nucleotide sequence ID" value="NZ_JADZGI010000003.1"/>
</dbReference>
<evidence type="ECO:0000256" key="9">
    <source>
        <dbReference type="RuleBase" id="RU363032"/>
    </source>
</evidence>
<evidence type="ECO:0000259" key="10">
    <source>
        <dbReference type="PROSITE" id="PS50928"/>
    </source>
</evidence>
<evidence type="ECO:0000256" key="1">
    <source>
        <dbReference type="ARBA" id="ARBA00004651"/>
    </source>
</evidence>
<dbReference type="Gene3D" id="1.10.3720.10">
    <property type="entry name" value="MetI-like"/>
    <property type="match status" value="1"/>
</dbReference>
<keyword evidence="2 9" id="KW-0813">Transport</keyword>
<proteinExistence type="inferred from homology"/>
<dbReference type="GO" id="GO:0055085">
    <property type="term" value="P:transmembrane transport"/>
    <property type="evidence" value="ECO:0007669"/>
    <property type="project" value="InterPro"/>
</dbReference>
<dbReference type="Proteomes" id="UP000617634">
    <property type="component" value="Unassembled WGS sequence"/>
</dbReference>
<dbReference type="AlphaFoldDB" id="A0A931MLZ0"/>
<dbReference type="InterPro" id="IPR000515">
    <property type="entry name" value="MetI-like"/>
</dbReference>
<organism evidence="11 12">
    <name type="scientific">Novosphingobium aureum</name>
    <dbReference type="NCBI Taxonomy" id="2792964"/>
    <lineage>
        <taxon>Bacteria</taxon>
        <taxon>Pseudomonadati</taxon>
        <taxon>Pseudomonadota</taxon>
        <taxon>Alphaproteobacteria</taxon>
        <taxon>Sphingomonadales</taxon>
        <taxon>Sphingomonadaceae</taxon>
        <taxon>Novosphingobium</taxon>
    </lineage>
</organism>
<evidence type="ECO:0000256" key="7">
    <source>
        <dbReference type="ARBA" id="ARBA00022989"/>
    </source>
</evidence>
<evidence type="ECO:0000256" key="4">
    <source>
        <dbReference type="ARBA" id="ARBA00022692"/>
    </source>
</evidence>
<gene>
    <name evidence="11" type="ORF">I5E68_16045</name>
</gene>
<keyword evidence="7 9" id="KW-1133">Transmembrane helix</keyword>
<protein>
    <submittedName>
        <fullName evidence="11">ABC transporter permease</fullName>
    </submittedName>
</protein>
<evidence type="ECO:0000313" key="11">
    <source>
        <dbReference type="EMBL" id="MBH0114458.1"/>
    </source>
</evidence>
<accession>A0A931MLZ0</accession>
<dbReference type="InterPro" id="IPR050366">
    <property type="entry name" value="BP-dependent_transpt_permease"/>
</dbReference>
<reference evidence="11" key="1">
    <citation type="submission" date="2020-11" db="EMBL/GenBank/DDBJ databases">
        <title>Novosphingobium aureum sp. nov., a marine bacterium isolated from sediment of a salt flat.</title>
        <authorList>
            <person name="Yoo Y."/>
            <person name="Kim J.-J."/>
        </authorList>
    </citation>
    <scope>NUCLEOTIDE SEQUENCE</scope>
    <source>
        <strain evidence="11">YJ-S2-02</strain>
    </source>
</reference>
<feature type="transmembrane region" description="Helical" evidence="9">
    <location>
        <begin position="75"/>
        <end position="98"/>
    </location>
</feature>
<keyword evidence="5" id="KW-0571">Peptide transport</keyword>
<dbReference type="GO" id="GO:0015833">
    <property type="term" value="P:peptide transport"/>
    <property type="evidence" value="ECO:0007669"/>
    <property type="project" value="UniProtKB-KW"/>
</dbReference>
<dbReference type="GO" id="GO:0005886">
    <property type="term" value="C:plasma membrane"/>
    <property type="evidence" value="ECO:0007669"/>
    <property type="project" value="UniProtKB-SubCell"/>
</dbReference>
<feature type="domain" description="ABC transmembrane type-1" evidence="10">
    <location>
        <begin position="75"/>
        <end position="239"/>
    </location>
</feature>
<dbReference type="SUPFAM" id="SSF161098">
    <property type="entry name" value="MetI-like"/>
    <property type="match status" value="1"/>
</dbReference>
<keyword evidence="3" id="KW-1003">Cell membrane</keyword>
<keyword evidence="12" id="KW-1185">Reference proteome</keyword>
<keyword evidence="4 9" id="KW-0812">Transmembrane</keyword>
<evidence type="ECO:0000256" key="6">
    <source>
        <dbReference type="ARBA" id="ARBA00022927"/>
    </source>
</evidence>
<feature type="transmembrane region" description="Helical" evidence="9">
    <location>
        <begin position="183"/>
        <end position="205"/>
    </location>
</feature>
<keyword evidence="8 9" id="KW-0472">Membrane</keyword>
<dbReference type="CDD" id="cd06261">
    <property type="entry name" value="TM_PBP2"/>
    <property type="match status" value="1"/>
</dbReference>
<comment type="caution">
    <text evidence="11">The sequence shown here is derived from an EMBL/GenBank/DDBJ whole genome shotgun (WGS) entry which is preliminary data.</text>
</comment>
<evidence type="ECO:0000256" key="3">
    <source>
        <dbReference type="ARBA" id="ARBA00022475"/>
    </source>
</evidence>
<dbReference type="PROSITE" id="PS50928">
    <property type="entry name" value="ABC_TM1"/>
    <property type="match status" value="1"/>
</dbReference>
<evidence type="ECO:0000256" key="5">
    <source>
        <dbReference type="ARBA" id="ARBA00022856"/>
    </source>
</evidence>
<evidence type="ECO:0000256" key="8">
    <source>
        <dbReference type="ARBA" id="ARBA00023136"/>
    </source>
</evidence>
<keyword evidence="6" id="KW-0653">Protein transport</keyword>
<evidence type="ECO:0000313" key="12">
    <source>
        <dbReference type="Proteomes" id="UP000617634"/>
    </source>
</evidence>
<dbReference type="Pfam" id="PF00528">
    <property type="entry name" value="BPD_transp_1"/>
    <property type="match status" value="1"/>
</dbReference>
<dbReference type="GO" id="GO:0015031">
    <property type="term" value="P:protein transport"/>
    <property type="evidence" value="ECO:0007669"/>
    <property type="project" value="UniProtKB-KW"/>
</dbReference>
<comment type="similarity">
    <text evidence="9">Belongs to the binding-protein-dependent transport system permease family.</text>
</comment>
<dbReference type="PANTHER" id="PTHR43386">
    <property type="entry name" value="OLIGOPEPTIDE TRANSPORT SYSTEM PERMEASE PROTEIN APPC"/>
    <property type="match status" value="1"/>
</dbReference>
<name>A0A931MLZ0_9SPHN</name>
<dbReference type="EMBL" id="JADZGI010000003">
    <property type="protein sequence ID" value="MBH0114458.1"/>
    <property type="molecule type" value="Genomic_DNA"/>
</dbReference>